<evidence type="ECO:0000256" key="7">
    <source>
        <dbReference type="ARBA" id="ARBA00023122"/>
    </source>
</evidence>
<dbReference type="Proteomes" id="UP000183263">
    <property type="component" value="Unassembled WGS sequence"/>
</dbReference>
<evidence type="ECO:0000256" key="4">
    <source>
        <dbReference type="ARBA" id="ARBA00022692"/>
    </source>
</evidence>
<protein>
    <submittedName>
        <fullName evidence="9">Putative hemolysin</fullName>
    </submittedName>
</protein>
<dbReference type="PROSITE" id="PS51371">
    <property type="entry name" value="CBS"/>
    <property type="match status" value="2"/>
</dbReference>
<evidence type="ECO:0000313" key="10">
    <source>
        <dbReference type="Proteomes" id="UP000183263"/>
    </source>
</evidence>
<dbReference type="Gene3D" id="3.10.580.10">
    <property type="entry name" value="CBS-domain"/>
    <property type="match status" value="1"/>
</dbReference>
<dbReference type="Pfam" id="PF03471">
    <property type="entry name" value="CorC_HlyC"/>
    <property type="match status" value="1"/>
</dbReference>
<name>A0A1G8I8N2_9NOCA</name>
<dbReference type="GO" id="GO:0050660">
    <property type="term" value="F:flavin adenine dinucleotide binding"/>
    <property type="evidence" value="ECO:0007669"/>
    <property type="project" value="InterPro"/>
</dbReference>
<gene>
    <name evidence="9" type="ORF">SAMN05444695_105197</name>
</gene>
<keyword evidence="6" id="KW-1133">Transmembrane helix</keyword>
<dbReference type="GO" id="GO:0005886">
    <property type="term" value="C:plasma membrane"/>
    <property type="evidence" value="ECO:0007669"/>
    <property type="project" value="UniProtKB-SubCell"/>
</dbReference>
<dbReference type="Pfam" id="PF00571">
    <property type="entry name" value="CBS"/>
    <property type="match status" value="2"/>
</dbReference>
<dbReference type="PANTHER" id="PTHR43099">
    <property type="entry name" value="UPF0053 PROTEIN YRKA"/>
    <property type="match status" value="1"/>
</dbReference>
<sequence>MDTETLGNVGLVLLFVLIGGVFAGTELALVSLREGQIRQFEQEGARGERIASLARNPNRFLSAVQIGVTLSGFFSAAYGASTLAPDVAPILEGAGLSPTAAATVAFIGMTLLIAYLSLVLGELVPKRLAMQRAMGFTRILAPPLNLFAGLMRPVIWLLSMSTNLVVRLLGGDPDAKSEEMSTEELQYMVTDTHGLTAGSRAILSDVLGASDRSLREVMRPRTEVEFLPADLPLGPARDRVGRLPYSRFPVTRESVDDIVGFVHIRDLLGGSDEARVVDLARVILALPSTNRVLQALSIMRSGNHHIALVIDEYGGTAGIITLEDLVEEVVGEIYDEFDSRIEPEDAVLRAGDTVRVDGGLILQEFGRLTGIELPEGDYETVAGFLIDRLGRIPDAGDTVDIPGYELKVLSVNRRRIDRILITPAPDR</sequence>
<evidence type="ECO:0000313" key="9">
    <source>
        <dbReference type="EMBL" id="SDI15256.1"/>
    </source>
</evidence>
<accession>A0A1G8I8N2</accession>
<dbReference type="InterPro" id="IPR005170">
    <property type="entry name" value="Transptr-assoc_dom"/>
</dbReference>
<evidence type="ECO:0000256" key="5">
    <source>
        <dbReference type="ARBA" id="ARBA00022737"/>
    </source>
</evidence>
<evidence type="ECO:0000256" key="6">
    <source>
        <dbReference type="ARBA" id="ARBA00022989"/>
    </source>
</evidence>
<dbReference type="CDD" id="cd04590">
    <property type="entry name" value="CBS_pair_CorC_HlyC_assoc"/>
    <property type="match status" value="1"/>
</dbReference>
<dbReference type="AlphaFoldDB" id="A0A1G8I8N2"/>
<dbReference type="InterPro" id="IPR002550">
    <property type="entry name" value="CNNM"/>
</dbReference>
<keyword evidence="7" id="KW-0129">CBS domain</keyword>
<dbReference type="InterPro" id="IPR036318">
    <property type="entry name" value="FAD-bd_PCMH-like_sf"/>
</dbReference>
<keyword evidence="4" id="KW-0812">Transmembrane</keyword>
<dbReference type="SUPFAM" id="SSF56176">
    <property type="entry name" value="FAD-binding/transporter-associated domain-like"/>
    <property type="match status" value="1"/>
</dbReference>
<dbReference type="InterPro" id="IPR016169">
    <property type="entry name" value="FAD-bd_PCMH_sub2"/>
</dbReference>
<dbReference type="InterPro" id="IPR051676">
    <property type="entry name" value="UPF0053_domain"/>
</dbReference>
<keyword evidence="5" id="KW-0677">Repeat</keyword>
<evidence type="ECO:0000256" key="1">
    <source>
        <dbReference type="ARBA" id="ARBA00004651"/>
    </source>
</evidence>
<keyword evidence="8" id="KW-0472">Membrane</keyword>
<proteinExistence type="inferred from homology"/>
<comment type="subcellular location">
    <subcellularLocation>
        <location evidence="1">Cell membrane</location>
        <topology evidence="1">Multi-pass membrane protein</topology>
    </subcellularLocation>
</comment>
<dbReference type="SMART" id="SM01091">
    <property type="entry name" value="CorC_HlyC"/>
    <property type="match status" value="1"/>
</dbReference>
<dbReference type="InterPro" id="IPR000644">
    <property type="entry name" value="CBS_dom"/>
</dbReference>
<dbReference type="EMBL" id="FNDN01000005">
    <property type="protein sequence ID" value="SDI15256.1"/>
    <property type="molecule type" value="Genomic_DNA"/>
</dbReference>
<dbReference type="Pfam" id="PF01595">
    <property type="entry name" value="CNNM"/>
    <property type="match status" value="1"/>
</dbReference>
<dbReference type="RefSeq" id="WP_072737383.1">
    <property type="nucleotide sequence ID" value="NZ_CP048813.1"/>
</dbReference>
<keyword evidence="3" id="KW-1003">Cell membrane</keyword>
<reference evidence="9 10" key="1">
    <citation type="submission" date="2016-10" db="EMBL/GenBank/DDBJ databases">
        <authorList>
            <person name="de Groot N.N."/>
        </authorList>
    </citation>
    <scope>NUCLEOTIDE SEQUENCE [LARGE SCALE GENOMIC DNA]</scope>
    <source>
        <strain evidence="9 10">DSM 44892</strain>
    </source>
</reference>
<dbReference type="Gene3D" id="3.30.465.10">
    <property type="match status" value="1"/>
</dbReference>
<dbReference type="PANTHER" id="PTHR43099:SF5">
    <property type="entry name" value="HLYC_CORC FAMILY TRANSPORTER"/>
    <property type="match status" value="1"/>
</dbReference>
<organism evidence="9 10">
    <name type="scientific">Rhodococcus triatomae</name>
    <dbReference type="NCBI Taxonomy" id="300028"/>
    <lineage>
        <taxon>Bacteria</taxon>
        <taxon>Bacillati</taxon>
        <taxon>Actinomycetota</taxon>
        <taxon>Actinomycetes</taxon>
        <taxon>Mycobacteriales</taxon>
        <taxon>Nocardiaceae</taxon>
        <taxon>Rhodococcus</taxon>
    </lineage>
</organism>
<dbReference type="InterPro" id="IPR046342">
    <property type="entry name" value="CBS_dom_sf"/>
</dbReference>
<evidence type="ECO:0000256" key="2">
    <source>
        <dbReference type="ARBA" id="ARBA00006337"/>
    </source>
</evidence>
<comment type="similarity">
    <text evidence="2">Belongs to the UPF0053 family.</text>
</comment>
<dbReference type="OrthoDB" id="110231at2"/>
<dbReference type="SUPFAM" id="SSF54631">
    <property type="entry name" value="CBS-domain pair"/>
    <property type="match status" value="1"/>
</dbReference>
<evidence type="ECO:0000256" key="8">
    <source>
        <dbReference type="ARBA" id="ARBA00023136"/>
    </source>
</evidence>
<keyword evidence="10" id="KW-1185">Reference proteome</keyword>
<evidence type="ECO:0000256" key="3">
    <source>
        <dbReference type="ARBA" id="ARBA00022475"/>
    </source>
</evidence>
<dbReference type="PROSITE" id="PS51846">
    <property type="entry name" value="CNNM"/>
    <property type="match status" value="1"/>
</dbReference>
<dbReference type="InterPro" id="IPR044751">
    <property type="entry name" value="Ion_transp-like_CBS"/>
</dbReference>